<dbReference type="PANTHER" id="PTHR15545:SF8">
    <property type="entry name" value="SLO-INTERACTING PROTEIN 1"/>
    <property type="match status" value="1"/>
</dbReference>
<proteinExistence type="predicted"/>
<evidence type="ECO:0000256" key="1">
    <source>
        <dbReference type="SAM" id="MobiDB-lite"/>
    </source>
</evidence>
<feature type="chain" id="PRO_5013681361" evidence="2">
    <location>
        <begin position="22"/>
        <end position="579"/>
    </location>
</feature>
<gene>
    <name evidence="3" type="ORF">BSL78_05824</name>
</gene>
<reference evidence="3 4" key="1">
    <citation type="journal article" date="2017" name="PLoS Biol.">
        <title>The sea cucumber genome provides insights into morphological evolution and visceral regeneration.</title>
        <authorList>
            <person name="Zhang X."/>
            <person name="Sun L."/>
            <person name="Yuan J."/>
            <person name="Sun Y."/>
            <person name="Gao Y."/>
            <person name="Zhang L."/>
            <person name="Li S."/>
            <person name="Dai H."/>
            <person name="Hamel J.F."/>
            <person name="Liu C."/>
            <person name="Yu Y."/>
            <person name="Liu S."/>
            <person name="Lin W."/>
            <person name="Guo K."/>
            <person name="Jin S."/>
            <person name="Xu P."/>
            <person name="Storey K.B."/>
            <person name="Huan P."/>
            <person name="Zhang T."/>
            <person name="Zhou Y."/>
            <person name="Zhang J."/>
            <person name="Lin C."/>
            <person name="Li X."/>
            <person name="Xing L."/>
            <person name="Huo D."/>
            <person name="Sun M."/>
            <person name="Wang L."/>
            <person name="Mercier A."/>
            <person name="Li F."/>
            <person name="Yang H."/>
            <person name="Xiang J."/>
        </authorList>
    </citation>
    <scope>NUCLEOTIDE SEQUENCE [LARGE SCALE GENOMIC DNA]</scope>
    <source>
        <strain evidence="3">Shaxun</strain>
        <tissue evidence="3">Muscle</tissue>
    </source>
</reference>
<evidence type="ECO:0000256" key="2">
    <source>
        <dbReference type="SAM" id="SignalP"/>
    </source>
</evidence>
<protein>
    <submittedName>
        <fullName evidence="3">Putative E3 ubiquitin-protein ligase PDZRN3</fullName>
    </submittedName>
</protein>
<dbReference type="Proteomes" id="UP000230750">
    <property type="component" value="Unassembled WGS sequence"/>
</dbReference>
<dbReference type="InterPro" id="IPR051971">
    <property type="entry name" value="E3_ubiquitin-PDZ_ligase"/>
</dbReference>
<feature type="region of interest" description="Disordered" evidence="1">
    <location>
        <begin position="142"/>
        <end position="167"/>
    </location>
</feature>
<feature type="region of interest" description="Disordered" evidence="1">
    <location>
        <begin position="219"/>
        <end position="333"/>
    </location>
</feature>
<evidence type="ECO:0000313" key="4">
    <source>
        <dbReference type="Proteomes" id="UP000230750"/>
    </source>
</evidence>
<dbReference type="EMBL" id="MRZV01000148">
    <property type="protein sequence ID" value="PIK57254.1"/>
    <property type="molecule type" value="Genomic_DNA"/>
</dbReference>
<feature type="signal peptide" evidence="2">
    <location>
        <begin position="1"/>
        <end position="21"/>
    </location>
</feature>
<keyword evidence="2" id="KW-0732">Signal</keyword>
<feature type="compositionally biased region" description="Basic and acidic residues" evidence="1">
    <location>
        <begin position="305"/>
        <end position="318"/>
    </location>
</feature>
<dbReference type="STRING" id="307972.A0A2G8LAK4"/>
<sequence>MHFCILVIRALVLPHLENSLAQDDDGRTDTTGTTENNSIHHEKDSGVGRATDESVRNDSDGGEDGSTRKYPLSMNSGDLRYSNESFTSNELVEHELHGGHGLSVADCQKFQAALESKCDKHVRSDTDESYQGKESKVMRLGSDSMDTTSQSGDSLNRPAKLVGPDSEHKLDSLIESIKSPEEDVWLHKSKPGVSPSLSTGSSISDVNVLTDVLTDVTSMSSTVSGPLDSNKLGSPKRKHSEKNPEDEDSSHISLLDKTQRKSSQGSASRQHRAPRTVPGSPGGHRSKSSSSSRERPRSSSSSGSSKDKTKENKDKVPLEKIPPLSSALPYPRRPCTNPHIRAQILKKNPYLMQQVGNANVNLFSQNLKLKHQNYFLRRNLETMGSMQSLQSVPSYAKHYRSYMHLVKQNEENLGKEDNRAKEAKEKVATEWKVKIRSDGTRYITRKTSTRDRVLKDRENKLREERCGLTTDDEAVSEMKLGKYWSREDRKKHFEKARDQKRRREFMHRARMECLQEQAEDESRREPDIVELSRKKMLKRKGRKLMLDDFTTVQEMLVHATKGSPDSSRDYNPLLNVTMV</sequence>
<evidence type="ECO:0000313" key="3">
    <source>
        <dbReference type="EMBL" id="PIK57254.1"/>
    </source>
</evidence>
<comment type="caution">
    <text evidence="3">The sequence shown here is derived from an EMBL/GenBank/DDBJ whole genome shotgun (WGS) entry which is preliminary data.</text>
</comment>
<feature type="compositionally biased region" description="Basic and acidic residues" evidence="1">
    <location>
        <begin position="38"/>
        <end position="59"/>
    </location>
</feature>
<dbReference type="PANTHER" id="PTHR15545">
    <property type="entry name" value="PDZ DOMAIN CONTAINING RING FINGER PROTEIN 3, 4"/>
    <property type="match status" value="1"/>
</dbReference>
<feature type="compositionally biased region" description="Polar residues" evidence="1">
    <location>
        <begin position="144"/>
        <end position="154"/>
    </location>
</feature>
<accession>A0A2G8LAK4</accession>
<feature type="region of interest" description="Disordered" evidence="1">
    <location>
        <begin position="21"/>
        <end position="77"/>
    </location>
</feature>
<keyword evidence="4" id="KW-1185">Reference proteome</keyword>
<dbReference type="AlphaFoldDB" id="A0A2G8LAK4"/>
<organism evidence="3 4">
    <name type="scientific">Stichopus japonicus</name>
    <name type="common">Sea cucumber</name>
    <dbReference type="NCBI Taxonomy" id="307972"/>
    <lineage>
        <taxon>Eukaryota</taxon>
        <taxon>Metazoa</taxon>
        <taxon>Echinodermata</taxon>
        <taxon>Eleutherozoa</taxon>
        <taxon>Echinozoa</taxon>
        <taxon>Holothuroidea</taxon>
        <taxon>Aspidochirotacea</taxon>
        <taxon>Aspidochirotida</taxon>
        <taxon>Stichopodidae</taxon>
        <taxon>Apostichopus</taxon>
    </lineage>
</organism>
<name>A0A2G8LAK4_STIJA</name>
<dbReference type="OrthoDB" id="6270329at2759"/>